<evidence type="ECO:0000313" key="2">
    <source>
        <dbReference type="Proteomes" id="UP000824782"/>
    </source>
</evidence>
<dbReference type="Proteomes" id="UP000824782">
    <property type="component" value="Unassembled WGS sequence"/>
</dbReference>
<name>A0AAV7CF23_ENGPU</name>
<proteinExistence type="predicted"/>
<evidence type="ECO:0000313" key="1">
    <source>
        <dbReference type="EMBL" id="KAG8582938.1"/>
    </source>
</evidence>
<organism evidence="1 2">
    <name type="scientific">Engystomops pustulosus</name>
    <name type="common">Tungara frog</name>
    <name type="synonym">Physalaemus pustulosus</name>
    <dbReference type="NCBI Taxonomy" id="76066"/>
    <lineage>
        <taxon>Eukaryota</taxon>
        <taxon>Metazoa</taxon>
        <taxon>Chordata</taxon>
        <taxon>Craniata</taxon>
        <taxon>Vertebrata</taxon>
        <taxon>Euteleostomi</taxon>
        <taxon>Amphibia</taxon>
        <taxon>Batrachia</taxon>
        <taxon>Anura</taxon>
        <taxon>Neobatrachia</taxon>
        <taxon>Hyloidea</taxon>
        <taxon>Leptodactylidae</taxon>
        <taxon>Leiuperinae</taxon>
        <taxon>Engystomops</taxon>
    </lineage>
</organism>
<sequence length="86" mass="10250">MHLICNVFRTGIHIAKFLWVRFITVIQIRNLMDLIITNPFYMWKIIHATSRIYTMSYCYPFRRPNSTFPPNSSLSPNILLILQFCP</sequence>
<dbReference type="EMBL" id="WNYA01000003">
    <property type="protein sequence ID" value="KAG8582938.1"/>
    <property type="molecule type" value="Genomic_DNA"/>
</dbReference>
<protein>
    <submittedName>
        <fullName evidence="1">Uncharacterized protein</fullName>
    </submittedName>
</protein>
<keyword evidence="2" id="KW-1185">Reference proteome</keyword>
<accession>A0AAV7CF23</accession>
<comment type="caution">
    <text evidence="1">The sequence shown here is derived from an EMBL/GenBank/DDBJ whole genome shotgun (WGS) entry which is preliminary data.</text>
</comment>
<gene>
    <name evidence="1" type="ORF">GDO81_008228</name>
</gene>
<dbReference type="AlphaFoldDB" id="A0AAV7CF23"/>
<reference evidence="1" key="1">
    <citation type="thesis" date="2020" institute="ProQuest LLC" country="789 East Eisenhower Parkway, Ann Arbor, MI, USA">
        <title>Comparative Genomics and Chromosome Evolution.</title>
        <authorList>
            <person name="Mudd A.B."/>
        </authorList>
    </citation>
    <scope>NUCLEOTIDE SEQUENCE</scope>
    <source>
        <strain evidence="1">237g6f4</strain>
        <tissue evidence="1">Blood</tissue>
    </source>
</reference>